<evidence type="ECO:0000313" key="2">
    <source>
        <dbReference type="EMBL" id="TWP33235.1"/>
    </source>
</evidence>
<accession>A0A563DSM6</accession>
<name>A0A563DSM6_9MICO</name>
<dbReference type="AlphaFoldDB" id="A0A563DSM6"/>
<comment type="caution">
    <text evidence="2">The sequence shown here is derived from an EMBL/GenBank/DDBJ whole genome shotgun (WGS) entry which is preliminary data.</text>
</comment>
<dbReference type="RefSeq" id="WP_146320487.1">
    <property type="nucleotide sequence ID" value="NZ_VCQV01000045.1"/>
</dbReference>
<evidence type="ECO:0000259" key="1">
    <source>
        <dbReference type="Pfam" id="PF01590"/>
    </source>
</evidence>
<proteinExistence type="predicted"/>
<feature type="domain" description="GAF" evidence="1">
    <location>
        <begin position="16"/>
        <end position="144"/>
    </location>
</feature>
<dbReference type="InterPro" id="IPR029016">
    <property type="entry name" value="GAF-like_dom_sf"/>
</dbReference>
<organism evidence="2 3">
    <name type="scientific">Leekyejoonella antrihumi</name>
    <dbReference type="NCBI Taxonomy" id="1660198"/>
    <lineage>
        <taxon>Bacteria</taxon>
        <taxon>Bacillati</taxon>
        <taxon>Actinomycetota</taxon>
        <taxon>Actinomycetes</taxon>
        <taxon>Micrococcales</taxon>
        <taxon>Dermacoccaceae</taxon>
        <taxon>Leekyejoonella</taxon>
    </lineage>
</organism>
<evidence type="ECO:0000313" key="3">
    <source>
        <dbReference type="Proteomes" id="UP000320244"/>
    </source>
</evidence>
<dbReference type="OrthoDB" id="4550077at2"/>
<dbReference type="EMBL" id="VCQV01000045">
    <property type="protein sequence ID" value="TWP33235.1"/>
    <property type="molecule type" value="Genomic_DNA"/>
</dbReference>
<reference evidence="2 3" key="1">
    <citation type="submission" date="2019-05" db="EMBL/GenBank/DDBJ databases">
        <authorList>
            <person name="Lee S.D."/>
        </authorList>
    </citation>
    <scope>NUCLEOTIDE SEQUENCE [LARGE SCALE GENOMIC DNA]</scope>
    <source>
        <strain evidence="2 3">C5-26</strain>
    </source>
</reference>
<reference evidence="2 3" key="2">
    <citation type="submission" date="2019-08" db="EMBL/GenBank/DDBJ databases">
        <title>Jejuicoccus antrihumi gen. nov., sp. nov., a new member of the family Dermacoccaceae isolated from a cave.</title>
        <authorList>
            <person name="Schumann P."/>
            <person name="Kim I.S."/>
        </authorList>
    </citation>
    <scope>NUCLEOTIDE SEQUENCE [LARGE SCALE GENOMIC DNA]</scope>
    <source>
        <strain evidence="2 3">C5-26</strain>
    </source>
</reference>
<dbReference type="SUPFAM" id="SSF55781">
    <property type="entry name" value="GAF domain-like"/>
    <property type="match status" value="1"/>
</dbReference>
<dbReference type="Proteomes" id="UP000320244">
    <property type="component" value="Unassembled WGS sequence"/>
</dbReference>
<sequence length="155" mass="16885">MSPRLDERAVAAQTALIDIVRLKLDVSRVTLRLLRDGSINLVAESIAAGVKSMRSGTQEDASRFPTYQYLQDTRDVLVQNDLRDGEIRPPQSLIDEYGTLAQMLAPVIVHHTLVGVISVHQVGRPREWSHGDIGTLKTAATAIGLLEALLAPSVP</sequence>
<protein>
    <submittedName>
        <fullName evidence="2">GAF domain-containing protein</fullName>
    </submittedName>
</protein>
<dbReference type="InterPro" id="IPR003018">
    <property type="entry name" value="GAF"/>
</dbReference>
<gene>
    <name evidence="2" type="ORF">FGL98_21795</name>
</gene>
<dbReference type="Pfam" id="PF01590">
    <property type="entry name" value="GAF"/>
    <property type="match status" value="1"/>
</dbReference>
<dbReference type="Gene3D" id="3.30.450.40">
    <property type="match status" value="1"/>
</dbReference>
<keyword evidence="3" id="KW-1185">Reference proteome</keyword>